<reference evidence="3" key="1">
    <citation type="submission" date="2016-11" db="UniProtKB">
        <authorList>
            <consortium name="WormBaseParasite"/>
        </authorList>
    </citation>
    <scope>IDENTIFICATION</scope>
</reference>
<feature type="compositionally biased region" description="Basic and acidic residues" evidence="1">
    <location>
        <begin position="80"/>
        <end position="91"/>
    </location>
</feature>
<evidence type="ECO:0000313" key="3">
    <source>
        <dbReference type="WBParaSite" id="Hba_09831"/>
    </source>
</evidence>
<evidence type="ECO:0000313" key="2">
    <source>
        <dbReference type="Proteomes" id="UP000095283"/>
    </source>
</evidence>
<proteinExistence type="predicted"/>
<sequence>MQLRWKREGWKENVVTKLKKSKTMIDGAYFGLLNRESRYLLPPERSSSQTSREKSYYSEQSGIDGKRSREESYVTPSQSSRRDMDERRDGLEMTEIGISSSRTSSYKTNSLPLETKFTVSYTVANYGGYIAWFPVQAHPFGTCTKDQDG</sequence>
<protein>
    <submittedName>
        <fullName evidence="3">Fibronectin type-III domain-containing protein</fullName>
    </submittedName>
</protein>
<accession>A0A1I7WX98</accession>
<evidence type="ECO:0000256" key="1">
    <source>
        <dbReference type="SAM" id="MobiDB-lite"/>
    </source>
</evidence>
<keyword evidence="2" id="KW-1185">Reference proteome</keyword>
<feature type="region of interest" description="Disordered" evidence="1">
    <location>
        <begin position="41"/>
        <end position="106"/>
    </location>
</feature>
<name>A0A1I7WX98_HETBA</name>
<dbReference type="Proteomes" id="UP000095283">
    <property type="component" value="Unplaced"/>
</dbReference>
<organism evidence="2 3">
    <name type="scientific">Heterorhabditis bacteriophora</name>
    <name type="common">Entomopathogenic nematode worm</name>
    <dbReference type="NCBI Taxonomy" id="37862"/>
    <lineage>
        <taxon>Eukaryota</taxon>
        <taxon>Metazoa</taxon>
        <taxon>Ecdysozoa</taxon>
        <taxon>Nematoda</taxon>
        <taxon>Chromadorea</taxon>
        <taxon>Rhabditida</taxon>
        <taxon>Rhabditina</taxon>
        <taxon>Rhabditomorpha</taxon>
        <taxon>Strongyloidea</taxon>
        <taxon>Heterorhabditidae</taxon>
        <taxon>Heterorhabditis</taxon>
    </lineage>
</organism>
<dbReference type="WBParaSite" id="Hba_09831">
    <property type="protein sequence ID" value="Hba_09831"/>
    <property type="gene ID" value="Hba_09831"/>
</dbReference>
<dbReference type="AlphaFoldDB" id="A0A1I7WX98"/>